<reference evidence="1" key="1">
    <citation type="journal article" date="2014" name="Front. Microbiol.">
        <title>High frequency of phylogenetically diverse reductive dehalogenase-homologous genes in deep subseafloor sedimentary metagenomes.</title>
        <authorList>
            <person name="Kawai M."/>
            <person name="Futagami T."/>
            <person name="Toyoda A."/>
            <person name="Takaki Y."/>
            <person name="Nishi S."/>
            <person name="Hori S."/>
            <person name="Arai W."/>
            <person name="Tsubouchi T."/>
            <person name="Morono Y."/>
            <person name="Uchiyama I."/>
            <person name="Ito T."/>
            <person name="Fujiyama A."/>
            <person name="Inagaki F."/>
            <person name="Takami H."/>
        </authorList>
    </citation>
    <scope>NUCLEOTIDE SEQUENCE</scope>
    <source>
        <strain evidence="1">Expedition CK06-06</strain>
    </source>
</reference>
<comment type="caution">
    <text evidence="1">The sequence shown here is derived from an EMBL/GenBank/DDBJ whole genome shotgun (WGS) entry which is preliminary data.</text>
</comment>
<gene>
    <name evidence="1" type="ORF">S12H4_04042</name>
</gene>
<dbReference type="EMBL" id="BARW01001199">
    <property type="protein sequence ID" value="GAI72458.1"/>
    <property type="molecule type" value="Genomic_DNA"/>
</dbReference>
<accession>X1QW34</accession>
<dbReference type="AlphaFoldDB" id="X1QW34"/>
<organism evidence="1">
    <name type="scientific">marine sediment metagenome</name>
    <dbReference type="NCBI Taxonomy" id="412755"/>
    <lineage>
        <taxon>unclassified sequences</taxon>
        <taxon>metagenomes</taxon>
        <taxon>ecological metagenomes</taxon>
    </lineage>
</organism>
<name>X1QW34_9ZZZZ</name>
<sequence>MNNFVVLGLAYTHYDAGIYICVKTDVPCHLTCYHTTEAPRRHRTSRNQRGLTLPWGAYFCFVAWQSVEQEQEGDTLYHLFNVYPWMVLTTKWFAFRGTINEELSPSVSALFEHKHPGGFPMEVVLRPHAAGDLTEIWNQLPDTGEHWDKVDDVTPDEDDTKVWMPPYSEAKMRDLYQVGTGLPGIGKIEKVTFNIRIKAMGFYIARIPPSALLVTHNHLKEKEFPGSWSMWTTLSWDCPTNPVTNDPWTQDEFTTLQAGVALRANYGYRRDASGHCTQVNAAITRGIICPP</sequence>
<proteinExistence type="predicted"/>
<evidence type="ECO:0000313" key="1">
    <source>
        <dbReference type="EMBL" id="GAI72458.1"/>
    </source>
</evidence>
<protein>
    <submittedName>
        <fullName evidence="1">Uncharacterized protein</fullName>
    </submittedName>
</protein>